<reference evidence="3" key="1">
    <citation type="submission" date="2019-10" db="EMBL/GenBank/DDBJ databases">
        <authorList>
            <person name="Zhang R."/>
            <person name="Pan Y."/>
            <person name="Wang J."/>
            <person name="Ma R."/>
            <person name="Yu S."/>
        </authorList>
    </citation>
    <scope>NUCLEOTIDE SEQUENCE</scope>
    <source>
        <strain evidence="3">LA-IB0</strain>
        <tissue evidence="3">Leaf</tissue>
    </source>
</reference>
<feature type="compositionally biased region" description="Basic and acidic residues" evidence="1">
    <location>
        <begin position="686"/>
        <end position="697"/>
    </location>
</feature>
<proteinExistence type="predicted"/>
<name>A0AAV6Y4B1_9LAMI</name>
<dbReference type="Proteomes" id="UP000826271">
    <property type="component" value="Unassembled WGS sequence"/>
</dbReference>
<evidence type="ECO:0000313" key="4">
    <source>
        <dbReference type="Proteomes" id="UP000826271"/>
    </source>
</evidence>
<feature type="compositionally biased region" description="Polar residues" evidence="1">
    <location>
        <begin position="698"/>
        <end position="711"/>
    </location>
</feature>
<protein>
    <recommendedName>
        <fullName evidence="2">Aminotransferase-like plant mobile domain-containing protein</fullName>
    </recommendedName>
</protein>
<feature type="compositionally biased region" description="Basic and acidic residues" evidence="1">
    <location>
        <begin position="613"/>
        <end position="622"/>
    </location>
</feature>
<dbReference type="InterPro" id="IPR019557">
    <property type="entry name" value="AminoTfrase-like_pln_mobile"/>
</dbReference>
<feature type="compositionally biased region" description="Polar residues" evidence="1">
    <location>
        <begin position="637"/>
        <end position="650"/>
    </location>
</feature>
<comment type="caution">
    <text evidence="3">The sequence shown here is derived from an EMBL/GenBank/DDBJ whole genome shotgun (WGS) entry which is preliminary data.</text>
</comment>
<dbReference type="EMBL" id="WHWC01000003">
    <property type="protein sequence ID" value="KAG8386160.1"/>
    <property type="molecule type" value="Genomic_DNA"/>
</dbReference>
<evidence type="ECO:0000256" key="1">
    <source>
        <dbReference type="SAM" id="MobiDB-lite"/>
    </source>
</evidence>
<feature type="region of interest" description="Disordered" evidence="1">
    <location>
        <begin position="735"/>
        <end position="756"/>
    </location>
</feature>
<feature type="region of interest" description="Disordered" evidence="1">
    <location>
        <begin position="509"/>
        <end position="548"/>
    </location>
</feature>
<feature type="region of interest" description="Disordered" evidence="1">
    <location>
        <begin position="677"/>
        <end position="711"/>
    </location>
</feature>
<dbReference type="GO" id="GO:0010073">
    <property type="term" value="P:meristem maintenance"/>
    <property type="evidence" value="ECO:0007669"/>
    <property type="project" value="InterPro"/>
</dbReference>
<evidence type="ECO:0000259" key="2">
    <source>
        <dbReference type="Pfam" id="PF10536"/>
    </source>
</evidence>
<dbReference type="InterPro" id="IPR044824">
    <property type="entry name" value="MAIN-like"/>
</dbReference>
<dbReference type="PANTHER" id="PTHR46033:SF67">
    <property type="entry name" value="AMINOTRANSFERASE-LIKE, PLANT MOBILE DOMAIN FAMILY PROTEIN"/>
    <property type="match status" value="1"/>
</dbReference>
<dbReference type="Pfam" id="PF10536">
    <property type="entry name" value="PMD"/>
    <property type="match status" value="1"/>
</dbReference>
<organism evidence="3 4">
    <name type="scientific">Buddleja alternifolia</name>
    <dbReference type="NCBI Taxonomy" id="168488"/>
    <lineage>
        <taxon>Eukaryota</taxon>
        <taxon>Viridiplantae</taxon>
        <taxon>Streptophyta</taxon>
        <taxon>Embryophyta</taxon>
        <taxon>Tracheophyta</taxon>
        <taxon>Spermatophyta</taxon>
        <taxon>Magnoliopsida</taxon>
        <taxon>eudicotyledons</taxon>
        <taxon>Gunneridae</taxon>
        <taxon>Pentapetalae</taxon>
        <taxon>asterids</taxon>
        <taxon>lamiids</taxon>
        <taxon>Lamiales</taxon>
        <taxon>Scrophulariaceae</taxon>
        <taxon>Buddlejeae</taxon>
        <taxon>Buddleja</taxon>
    </lineage>
</organism>
<dbReference type="PANTHER" id="PTHR46033">
    <property type="entry name" value="PROTEIN MAIN-LIKE 2"/>
    <property type="match status" value="1"/>
</dbReference>
<keyword evidence="4" id="KW-1185">Reference proteome</keyword>
<dbReference type="AlphaFoldDB" id="A0AAV6Y4B1"/>
<gene>
    <name evidence="3" type="ORF">BUALT_Bualt03G0120200</name>
</gene>
<evidence type="ECO:0000313" key="3">
    <source>
        <dbReference type="EMBL" id="KAG8386160.1"/>
    </source>
</evidence>
<feature type="domain" description="Aminotransferase-like plant mobile" evidence="2">
    <location>
        <begin position="139"/>
        <end position="496"/>
    </location>
</feature>
<feature type="region of interest" description="Disordered" evidence="1">
    <location>
        <begin position="602"/>
        <end position="660"/>
    </location>
</feature>
<accession>A0AAV6Y4B1</accession>
<sequence>MMNLTADTIIDTEESGEAEKPKKLYCIAYNLANFVFSIILQSPSMADNLLTEQRSEFMVSPTSSHEHFKTSHFLTPSVTSINSPVTAPSFNSSTSSKIKCKELPFKLNFRGWRYPQENWKKWAHKMRTLHHSTWKRAEIHDAIMNTTFTVHRHDDLVFGFVEKWCPSTNSFVFPWGEATVTLEDIIMLGGYSVLGDSVLSPPGNGEMEETVKKLFTARSAISSSKSRKPSQGMWMNKFMNSGSEIEHEAFLAYWLSRFVFPFWRDVIGRNVVSIAVHLARGTKIALAPAVLANIYQSLTLLKTRVVSARKSGGKKRQEGEITVSAPLALFQIWVWERFPSLRPPNHNPVGKSEPRFARWHNLKKLEIKDLSLEIDSADENFQWRPYSAVLSEIYKDTGYWALIESDLSEDLEGAVRCLRTSELVGLEKNCIEQYLPHRVSMQFGMDQDLPGHEKRVNANPENAWRNYSRPIRDVKIYVPGRLYEPGVTTRYFKWWKELSEHDFVPPPPGFSPKWKRDQTNSNFTPREIAKGQSTSISSAEKDVNAGSCEKGSFKSLKRKFAVSSSSDDSAPVCTPTGFAPKGRKVEVSDSGILGSDKVVVELSDSGSNGNSQSRDEARDEGPNRLSSTKDNGDVEETTLSADNCPVSTPTGFAPKGRKAEAWGSGILESEKVVLELSSSGSNWNSRSRDEARVEGRTRLSSTKDNGNVMETTLSVEAAERDVRYGMQKEVSEGWVDGLESRSGDMMSGIKSSKSEGAGLGLEERIRNIEKLCDWLKSGKLKISCKRK</sequence>